<dbReference type="HOGENOM" id="CLU_1945600_0_0_11"/>
<dbReference type="AlphaFoldDB" id="Q2JCN4"/>
<evidence type="ECO:0000313" key="2">
    <source>
        <dbReference type="EMBL" id="ABD10958.1"/>
    </source>
</evidence>
<dbReference type="RefSeq" id="WP_011436021.1">
    <property type="nucleotide sequence ID" value="NC_007777.1"/>
</dbReference>
<keyword evidence="1" id="KW-0812">Transmembrane</keyword>
<dbReference type="EMBL" id="CP000249">
    <property type="protein sequence ID" value="ABD10958.1"/>
    <property type="molecule type" value="Genomic_DNA"/>
</dbReference>
<evidence type="ECO:0000313" key="3">
    <source>
        <dbReference type="Proteomes" id="UP000001937"/>
    </source>
</evidence>
<feature type="transmembrane region" description="Helical" evidence="1">
    <location>
        <begin position="90"/>
        <end position="108"/>
    </location>
</feature>
<reference evidence="2 3" key="1">
    <citation type="journal article" date="2007" name="Genome Res.">
        <title>Genome characteristics of facultatively symbiotic Frankia sp. strains reflect host range and host plant biogeography.</title>
        <authorList>
            <person name="Normand P."/>
            <person name="Lapierre P."/>
            <person name="Tisa L.S."/>
            <person name="Gogarten J.P."/>
            <person name="Alloisio N."/>
            <person name="Bagnarol E."/>
            <person name="Bassi C.A."/>
            <person name="Berry A.M."/>
            <person name="Bickhart D.M."/>
            <person name="Choisne N."/>
            <person name="Couloux A."/>
            <person name="Cournoyer B."/>
            <person name="Cruveiller S."/>
            <person name="Daubin V."/>
            <person name="Demange N."/>
            <person name="Francino M.P."/>
            <person name="Goltsman E."/>
            <person name="Huang Y."/>
            <person name="Kopp O.R."/>
            <person name="Labarre L."/>
            <person name="Lapidus A."/>
            <person name="Lavire C."/>
            <person name="Marechal J."/>
            <person name="Martinez M."/>
            <person name="Mastronunzio J.E."/>
            <person name="Mullin B.C."/>
            <person name="Niemann J."/>
            <person name="Pujic P."/>
            <person name="Rawnsley T."/>
            <person name="Rouy Z."/>
            <person name="Schenowitz C."/>
            <person name="Sellstedt A."/>
            <person name="Tavares F."/>
            <person name="Tomkins J.P."/>
            <person name="Vallenet D."/>
            <person name="Valverde C."/>
            <person name="Wall L.G."/>
            <person name="Wang Y."/>
            <person name="Medigue C."/>
            <person name="Benson D.R."/>
        </authorList>
    </citation>
    <scope>NUCLEOTIDE SEQUENCE [LARGE SCALE GENOMIC DNA]</scope>
    <source>
        <strain evidence="3">DSM 45818 / CECT 9043 / CcI3</strain>
    </source>
</reference>
<protein>
    <submittedName>
        <fullName evidence="2">Uncharacterized protein</fullName>
    </submittedName>
</protein>
<dbReference type="Proteomes" id="UP000001937">
    <property type="component" value="Chromosome"/>
</dbReference>
<feature type="transmembrane region" description="Helical" evidence="1">
    <location>
        <begin position="37"/>
        <end position="54"/>
    </location>
</feature>
<name>Q2JCN4_FRACC</name>
<gene>
    <name evidence="2" type="ordered locus">Francci3_1582</name>
</gene>
<keyword evidence="1" id="KW-1133">Transmembrane helix</keyword>
<feature type="transmembrane region" description="Helical" evidence="1">
    <location>
        <begin position="61"/>
        <end position="84"/>
    </location>
</feature>
<dbReference type="KEGG" id="fra:Francci3_1582"/>
<sequence>MSSVYARRTTQAALVAVTVMLAFLVVCRTDSPVRVLLAVPAAFLLPGAAVLARLPVDGTAAWIGLAVAISLAVDVLTSMLMVWSGWWHPAVMQSVVGLACCAVLIHSLRAELRAQPRARPRADGKVRGR</sequence>
<dbReference type="STRING" id="106370.Francci3_1582"/>
<organism evidence="2 3">
    <name type="scientific">Frankia casuarinae (strain DSM 45818 / CECT 9043 / HFP020203 / CcI3)</name>
    <dbReference type="NCBI Taxonomy" id="106370"/>
    <lineage>
        <taxon>Bacteria</taxon>
        <taxon>Bacillati</taxon>
        <taxon>Actinomycetota</taxon>
        <taxon>Actinomycetes</taxon>
        <taxon>Frankiales</taxon>
        <taxon>Frankiaceae</taxon>
        <taxon>Frankia</taxon>
    </lineage>
</organism>
<evidence type="ECO:0000256" key="1">
    <source>
        <dbReference type="SAM" id="Phobius"/>
    </source>
</evidence>
<keyword evidence="1" id="KW-0472">Membrane</keyword>
<accession>Q2JCN4</accession>
<keyword evidence="3" id="KW-1185">Reference proteome</keyword>
<proteinExistence type="predicted"/>